<name>A0AAV2R8M0_MEGNR</name>
<proteinExistence type="inferred from homology"/>
<dbReference type="InterPro" id="IPR023271">
    <property type="entry name" value="Aquaporin-like"/>
</dbReference>
<organism evidence="6 7">
    <name type="scientific">Meganyctiphanes norvegica</name>
    <name type="common">Northern krill</name>
    <name type="synonym">Thysanopoda norvegica</name>
    <dbReference type="NCBI Taxonomy" id="48144"/>
    <lineage>
        <taxon>Eukaryota</taxon>
        <taxon>Metazoa</taxon>
        <taxon>Ecdysozoa</taxon>
        <taxon>Arthropoda</taxon>
        <taxon>Crustacea</taxon>
        <taxon>Multicrustacea</taxon>
        <taxon>Malacostraca</taxon>
        <taxon>Eumalacostraca</taxon>
        <taxon>Eucarida</taxon>
        <taxon>Euphausiacea</taxon>
        <taxon>Euphausiidae</taxon>
        <taxon>Meganyctiphanes</taxon>
    </lineage>
</organism>
<dbReference type="Gene3D" id="1.20.1080.10">
    <property type="entry name" value="Glycerol uptake facilitator protein"/>
    <property type="match status" value="1"/>
</dbReference>
<evidence type="ECO:0000256" key="1">
    <source>
        <dbReference type="ARBA" id="ARBA00004141"/>
    </source>
</evidence>
<dbReference type="GO" id="GO:0005737">
    <property type="term" value="C:cytoplasm"/>
    <property type="evidence" value="ECO:0007669"/>
    <property type="project" value="TreeGrafter"/>
</dbReference>
<feature type="transmembrane region" description="Helical" evidence="5">
    <location>
        <begin position="86"/>
        <end position="109"/>
    </location>
</feature>
<feature type="transmembrane region" description="Helical" evidence="5">
    <location>
        <begin position="243"/>
        <end position="261"/>
    </location>
</feature>
<dbReference type="Proteomes" id="UP001497623">
    <property type="component" value="Unassembled WGS sequence"/>
</dbReference>
<dbReference type="PANTHER" id="PTHR21191">
    <property type="entry name" value="AQUAPORIN"/>
    <property type="match status" value="1"/>
</dbReference>
<dbReference type="GO" id="GO:0016020">
    <property type="term" value="C:membrane"/>
    <property type="evidence" value="ECO:0007669"/>
    <property type="project" value="UniProtKB-SubCell"/>
</dbReference>
<comment type="caution">
    <text evidence="5">Lacks conserved residue(s) required for the propagation of feature annotation.</text>
</comment>
<feature type="transmembrane region" description="Helical" evidence="5">
    <location>
        <begin position="199"/>
        <end position="223"/>
    </location>
</feature>
<dbReference type="InterPro" id="IPR051883">
    <property type="entry name" value="AQP11/12_channel"/>
</dbReference>
<evidence type="ECO:0000313" key="6">
    <source>
        <dbReference type="EMBL" id="CAL4116166.1"/>
    </source>
</evidence>
<dbReference type="EMBL" id="CAXKWB010016462">
    <property type="protein sequence ID" value="CAL4116166.1"/>
    <property type="molecule type" value="Genomic_DNA"/>
</dbReference>
<dbReference type="InterPro" id="IPR016697">
    <property type="entry name" value="Aquaporin_11/12"/>
</dbReference>
<comment type="caution">
    <text evidence="6">The sequence shown here is derived from an EMBL/GenBank/DDBJ whole genome shotgun (WGS) entry which is preliminary data.</text>
</comment>
<reference evidence="6 7" key="1">
    <citation type="submission" date="2024-05" db="EMBL/GenBank/DDBJ databases">
        <authorList>
            <person name="Wallberg A."/>
        </authorList>
    </citation>
    <scope>NUCLEOTIDE SEQUENCE [LARGE SCALE GENOMIC DNA]</scope>
</reference>
<dbReference type="AlphaFoldDB" id="A0AAV2R8M0"/>
<keyword evidence="3 5" id="KW-1133">Transmembrane helix</keyword>
<dbReference type="PANTHER" id="PTHR21191:SF16">
    <property type="entry name" value="AQUAPORIN"/>
    <property type="match status" value="1"/>
</dbReference>
<sequence>MLADILHYVLHIFGMCKNMSILVSALTIATQMAISHVVRGLIVKKLQNETLKGLLLEFVASAELTGTAYELMIIANNYTKYGYAPFLFLMTIWWGMSWAPATACSYSLLEEYVETGGNTRTLIMKILAQICGGLVSFRWVRPLWQLHFAATHVGAAKVLINRCTADLSVPLLIGFSIELILTCACRLVSRGLGELEPKFASAIDSFFGTAMVLWAFETSGGYFNPILAMVKLGCKGHTNIEHVFVYWAGSILGAMLSIKLWNTPVVHDNMLAPFKPVEEKEKDE</sequence>
<comment type="subcellular location">
    <subcellularLocation>
        <location evidence="1">Membrane</location>
        <topology evidence="1">Multi-pass membrane protein</topology>
    </subcellularLocation>
</comment>
<keyword evidence="2 5" id="KW-0812">Transmembrane</keyword>
<evidence type="ECO:0000313" key="7">
    <source>
        <dbReference type="Proteomes" id="UP001497623"/>
    </source>
</evidence>
<gene>
    <name evidence="6" type="ORF">MNOR_LOCUS20925</name>
</gene>
<comment type="similarity">
    <text evidence="5">Belongs to the MIP/aquaporin (TC 1.A.8) family.</text>
</comment>
<accession>A0AAV2R8M0</accession>
<evidence type="ECO:0000256" key="2">
    <source>
        <dbReference type="ARBA" id="ARBA00022692"/>
    </source>
</evidence>
<dbReference type="GO" id="GO:0015267">
    <property type="term" value="F:channel activity"/>
    <property type="evidence" value="ECO:0007669"/>
    <property type="project" value="TreeGrafter"/>
</dbReference>
<keyword evidence="4 5" id="KW-0472">Membrane</keyword>
<evidence type="ECO:0000256" key="3">
    <source>
        <dbReference type="ARBA" id="ARBA00022989"/>
    </source>
</evidence>
<evidence type="ECO:0000256" key="5">
    <source>
        <dbReference type="PIRNR" id="PIRNR017529"/>
    </source>
</evidence>
<protein>
    <recommendedName>
        <fullName evidence="5">Aquaporin</fullName>
    </recommendedName>
</protein>
<keyword evidence="7" id="KW-1185">Reference proteome</keyword>
<dbReference type="SUPFAM" id="SSF81338">
    <property type="entry name" value="Aquaporin-like"/>
    <property type="match status" value="1"/>
</dbReference>
<dbReference type="PIRSF" id="PIRSF017529">
    <property type="entry name" value="Aquaporin_11/12"/>
    <property type="match status" value="1"/>
</dbReference>
<feature type="transmembrane region" description="Helical" evidence="5">
    <location>
        <begin position="20"/>
        <end position="42"/>
    </location>
</feature>
<evidence type="ECO:0000256" key="4">
    <source>
        <dbReference type="ARBA" id="ARBA00023136"/>
    </source>
</evidence>